<evidence type="ECO:0000259" key="1">
    <source>
        <dbReference type="Pfam" id="PF13472"/>
    </source>
</evidence>
<dbReference type="SUPFAM" id="SSF52266">
    <property type="entry name" value="SGNH hydrolase"/>
    <property type="match status" value="1"/>
</dbReference>
<sequence>MARPIQDAIMLMGDSITSRQDVPLSINALFSETYRRTLDVLNRGLGAYNTRFYLPLLDEFLLRRNEIQSINSSTIQSQKIKLVTIWFGANDSVLKGFLQHVPLEEYIENLNSILNKLTGSDSEYDSYEISDGNSSGPLNIVLITPPPILPSMMGGFDFSGQRELENTRKYAKAVLDIGKEWKGREIKMKTSHWKIRTIDLFNGILNDAGGQADELKPYFTDGLHLSTKGYDIMWKQMINILENDFKDRGISPSELQESEFTIPDWNTLDHSNPNSAVEKMKGPYKRT</sequence>
<dbReference type="InterPro" id="IPR045136">
    <property type="entry name" value="Iah1-like"/>
</dbReference>
<organism evidence="2 3">
    <name type="scientific">Kwoniella dendrophila CBS 6074</name>
    <dbReference type="NCBI Taxonomy" id="1295534"/>
    <lineage>
        <taxon>Eukaryota</taxon>
        <taxon>Fungi</taxon>
        <taxon>Dikarya</taxon>
        <taxon>Basidiomycota</taxon>
        <taxon>Agaricomycotina</taxon>
        <taxon>Tremellomycetes</taxon>
        <taxon>Tremellales</taxon>
        <taxon>Cryptococcaceae</taxon>
        <taxon>Kwoniella</taxon>
    </lineage>
</organism>
<dbReference type="Gene3D" id="3.40.50.1110">
    <property type="entry name" value="SGNH hydrolase"/>
    <property type="match status" value="1"/>
</dbReference>
<keyword evidence="3" id="KW-1185">Reference proteome</keyword>
<gene>
    <name evidence="2" type="ORF">L201_002280</name>
</gene>
<dbReference type="AlphaFoldDB" id="A0AAX4JPR1"/>
<dbReference type="GeneID" id="91092952"/>
<dbReference type="Proteomes" id="UP001355207">
    <property type="component" value="Chromosome 2"/>
</dbReference>
<evidence type="ECO:0000313" key="2">
    <source>
        <dbReference type="EMBL" id="WWC87391.1"/>
    </source>
</evidence>
<name>A0AAX4JPR1_9TREE</name>
<dbReference type="Pfam" id="PF13472">
    <property type="entry name" value="Lipase_GDSL_2"/>
    <property type="match status" value="1"/>
</dbReference>
<dbReference type="InterPro" id="IPR036514">
    <property type="entry name" value="SGNH_hydro_sf"/>
</dbReference>
<accession>A0AAX4JPR1</accession>
<reference evidence="2 3" key="1">
    <citation type="submission" date="2024-01" db="EMBL/GenBank/DDBJ databases">
        <title>Comparative genomics of Cryptococcus and Kwoniella reveals pathogenesis evolution and contrasting modes of karyotype evolution via chromosome fusion or intercentromeric recombination.</title>
        <authorList>
            <person name="Coelho M.A."/>
            <person name="David-Palma M."/>
            <person name="Shea T."/>
            <person name="Bowers K."/>
            <person name="McGinley-Smith S."/>
            <person name="Mohammad A.W."/>
            <person name="Gnirke A."/>
            <person name="Yurkov A.M."/>
            <person name="Nowrousian M."/>
            <person name="Sun S."/>
            <person name="Cuomo C.A."/>
            <person name="Heitman J."/>
        </authorList>
    </citation>
    <scope>NUCLEOTIDE SEQUENCE [LARGE SCALE GENOMIC DNA]</scope>
    <source>
        <strain evidence="2 3">CBS 6074</strain>
    </source>
</reference>
<dbReference type="PANTHER" id="PTHR14209:SF19">
    <property type="entry name" value="ISOAMYL ACETATE-HYDROLYZING ESTERASE 1 HOMOLOG"/>
    <property type="match status" value="1"/>
</dbReference>
<evidence type="ECO:0000313" key="3">
    <source>
        <dbReference type="Proteomes" id="UP001355207"/>
    </source>
</evidence>
<dbReference type="PANTHER" id="PTHR14209">
    <property type="entry name" value="ISOAMYL ACETATE-HYDROLYZING ESTERASE 1"/>
    <property type="match status" value="1"/>
</dbReference>
<dbReference type="InterPro" id="IPR013830">
    <property type="entry name" value="SGNH_hydro"/>
</dbReference>
<feature type="domain" description="SGNH hydrolase-type esterase" evidence="1">
    <location>
        <begin position="12"/>
        <end position="232"/>
    </location>
</feature>
<dbReference type="RefSeq" id="XP_066074154.1">
    <property type="nucleotide sequence ID" value="XM_066218057.1"/>
</dbReference>
<proteinExistence type="predicted"/>
<protein>
    <recommendedName>
        <fullName evidence="1">SGNH hydrolase-type esterase domain-containing protein</fullName>
    </recommendedName>
</protein>
<dbReference type="EMBL" id="CP144099">
    <property type="protein sequence ID" value="WWC87391.1"/>
    <property type="molecule type" value="Genomic_DNA"/>
</dbReference>